<evidence type="ECO:0000313" key="2">
    <source>
        <dbReference type="Proteomes" id="UP001370758"/>
    </source>
</evidence>
<evidence type="ECO:0000313" key="1">
    <source>
        <dbReference type="EMBL" id="KAK6508945.1"/>
    </source>
</evidence>
<keyword evidence="2" id="KW-1185">Reference proteome</keyword>
<organism evidence="1 2">
    <name type="scientific">Arthrobotrys musiformis</name>
    <dbReference type="NCBI Taxonomy" id="47236"/>
    <lineage>
        <taxon>Eukaryota</taxon>
        <taxon>Fungi</taxon>
        <taxon>Dikarya</taxon>
        <taxon>Ascomycota</taxon>
        <taxon>Pezizomycotina</taxon>
        <taxon>Orbiliomycetes</taxon>
        <taxon>Orbiliales</taxon>
        <taxon>Orbiliaceae</taxon>
        <taxon>Arthrobotrys</taxon>
    </lineage>
</organism>
<comment type="caution">
    <text evidence="1">The sequence shown here is derived from an EMBL/GenBank/DDBJ whole genome shotgun (WGS) entry which is preliminary data.</text>
</comment>
<proteinExistence type="predicted"/>
<protein>
    <submittedName>
        <fullName evidence="1">Uncharacterized protein</fullName>
    </submittedName>
</protein>
<dbReference type="EMBL" id="JAVHJL010000002">
    <property type="protein sequence ID" value="KAK6508945.1"/>
    <property type="molecule type" value="Genomic_DNA"/>
</dbReference>
<dbReference type="Proteomes" id="UP001370758">
    <property type="component" value="Unassembled WGS sequence"/>
</dbReference>
<name>A0AAV9WJA1_9PEZI</name>
<accession>A0AAV9WJA1</accession>
<reference evidence="1 2" key="1">
    <citation type="submission" date="2023-08" db="EMBL/GenBank/DDBJ databases">
        <authorList>
            <person name="Palmer J.M."/>
        </authorList>
    </citation>
    <scope>NUCLEOTIDE SEQUENCE [LARGE SCALE GENOMIC DNA]</scope>
    <source>
        <strain evidence="1 2">TWF481</strain>
    </source>
</reference>
<sequence length="235" mass="26620">MSAIKNRGLFRAQGINRCTTKEGFKGALDKLLEEEETRELALGYLQLVPACNGTQTQVAIFKYQPRTPNFLLKDGQWFELDGNDVFVDSDFYDLTQLFPVDPDSAKIDIVAVSGLNSHALGSWTSPETGKLWLRDFISEDEELKNCRAYVRGLMSREEDRQLLVNSVTNIFFFGVPFKGIDLEDVRSMVEEISAKDPASQGQDVISSIDYETQRHTTTIDTFKRQVEEKQTETVS</sequence>
<dbReference type="AlphaFoldDB" id="A0AAV9WJA1"/>
<gene>
    <name evidence="1" type="ORF">TWF481_003713</name>
</gene>